<dbReference type="STRING" id="2316362.A0A4V1Q2M3"/>
<comment type="subcellular location">
    <subcellularLocation>
        <location evidence="2">Nucleus</location>
    </subcellularLocation>
</comment>
<feature type="compositionally biased region" description="Low complexity" evidence="8">
    <location>
        <begin position="41"/>
        <end position="54"/>
    </location>
</feature>
<evidence type="ECO:0000256" key="4">
    <source>
        <dbReference type="ARBA" id="ARBA00022722"/>
    </source>
</evidence>
<evidence type="ECO:0000256" key="5">
    <source>
        <dbReference type="ARBA" id="ARBA00022723"/>
    </source>
</evidence>
<proteinExistence type="inferred from homology"/>
<keyword evidence="7" id="KW-0539">Nucleus</keyword>
<dbReference type="GO" id="GO:0016787">
    <property type="term" value="F:hydrolase activity"/>
    <property type="evidence" value="ECO:0007669"/>
    <property type="project" value="UniProtKB-KW"/>
</dbReference>
<dbReference type="Proteomes" id="UP000290288">
    <property type="component" value="Unassembled WGS sequence"/>
</dbReference>
<dbReference type="InterPro" id="IPR027806">
    <property type="entry name" value="HARBI1_dom"/>
</dbReference>
<feature type="domain" description="DDE Tnp4" evidence="9">
    <location>
        <begin position="225"/>
        <end position="382"/>
    </location>
</feature>
<dbReference type="InterPro" id="IPR045249">
    <property type="entry name" value="HARBI1-like"/>
</dbReference>
<feature type="region of interest" description="Disordered" evidence="8">
    <location>
        <begin position="28"/>
        <end position="55"/>
    </location>
</feature>
<comment type="caution">
    <text evidence="10">The sequence shown here is derived from an EMBL/GenBank/DDBJ whole genome shotgun (WGS) entry which is preliminary data.</text>
</comment>
<evidence type="ECO:0000313" key="11">
    <source>
        <dbReference type="Proteomes" id="UP000290288"/>
    </source>
</evidence>
<keyword evidence="11" id="KW-1185">Reference proteome</keyword>
<evidence type="ECO:0000256" key="7">
    <source>
        <dbReference type="ARBA" id="ARBA00023242"/>
    </source>
</evidence>
<evidence type="ECO:0000256" key="2">
    <source>
        <dbReference type="ARBA" id="ARBA00004123"/>
    </source>
</evidence>
<name>A0A4V1Q2M3_9AGAR</name>
<reference evidence="10 11" key="1">
    <citation type="submission" date="2019-01" db="EMBL/GenBank/DDBJ databases">
        <title>Draft genome sequence of Psathyrella aberdarensis IHI B618.</title>
        <authorList>
            <person name="Buettner E."/>
            <person name="Kellner H."/>
        </authorList>
    </citation>
    <scope>NUCLEOTIDE SEQUENCE [LARGE SCALE GENOMIC DNA]</scope>
    <source>
        <strain evidence="10 11">IHI B618</strain>
    </source>
</reference>
<keyword evidence="6" id="KW-0378">Hydrolase</keyword>
<sequence length="461" mass="53200">MPRETERQKTTDELMELYLFNLLLGLGTESSDSSDSESDTNSDTSSSTSSSGDSEFAHLVGEGVIGMLKELWKERYQEEMREIPKTDINLQLLLTVYKTTWADIFQSYLRVTPSCFDALHETIKEHPVFHNNSNHPQRPVDEQLAIALYRFGHYGNAAAIVKVALWAGIGYGTVRDVTIRVMTALCDERFRRAAMPWPDAAQIEQAKLWVEGHSCSAWRDGWCMVDGTLVPLFQRPHHFGNTFFDRKSNYSMNVQIINMPDLRIIDYGIGYPGSQHDATAWKSCRIPNEHNQLLGSNEFVWADSAYPLKSWCQAPYKEPESLLDNNKTHNFHVSAIRIRSEHCMGYLKGRFSSLRDLRLRIDKQKDLTFACLWIASCIHLHNFALHHSNNTNPETDQFFIEGQQLMLQECREQAEWAQTQMDIGEDDTLDIEERVELIEGRLKREELKERLLEYLAERNVQ</sequence>
<protein>
    <recommendedName>
        <fullName evidence="9">DDE Tnp4 domain-containing protein</fullName>
    </recommendedName>
</protein>
<dbReference type="GO" id="GO:0004518">
    <property type="term" value="F:nuclease activity"/>
    <property type="evidence" value="ECO:0007669"/>
    <property type="project" value="UniProtKB-KW"/>
</dbReference>
<keyword evidence="4" id="KW-0540">Nuclease</keyword>
<accession>A0A4V1Q2M3</accession>
<evidence type="ECO:0000256" key="1">
    <source>
        <dbReference type="ARBA" id="ARBA00001968"/>
    </source>
</evidence>
<keyword evidence="5" id="KW-0479">Metal-binding</keyword>
<dbReference type="OrthoDB" id="3246760at2759"/>
<dbReference type="GO" id="GO:0046872">
    <property type="term" value="F:metal ion binding"/>
    <property type="evidence" value="ECO:0007669"/>
    <property type="project" value="UniProtKB-KW"/>
</dbReference>
<organism evidence="10 11">
    <name type="scientific">Candolleomyces aberdarensis</name>
    <dbReference type="NCBI Taxonomy" id="2316362"/>
    <lineage>
        <taxon>Eukaryota</taxon>
        <taxon>Fungi</taxon>
        <taxon>Dikarya</taxon>
        <taxon>Basidiomycota</taxon>
        <taxon>Agaricomycotina</taxon>
        <taxon>Agaricomycetes</taxon>
        <taxon>Agaricomycetidae</taxon>
        <taxon>Agaricales</taxon>
        <taxon>Agaricineae</taxon>
        <taxon>Psathyrellaceae</taxon>
        <taxon>Candolleomyces</taxon>
    </lineage>
</organism>
<dbReference type="PANTHER" id="PTHR22930">
    <property type="match status" value="1"/>
</dbReference>
<comment type="cofactor">
    <cofactor evidence="1">
        <name>a divalent metal cation</name>
        <dbReference type="ChEBI" id="CHEBI:60240"/>
    </cofactor>
</comment>
<evidence type="ECO:0000256" key="6">
    <source>
        <dbReference type="ARBA" id="ARBA00022801"/>
    </source>
</evidence>
<evidence type="ECO:0000256" key="8">
    <source>
        <dbReference type="SAM" id="MobiDB-lite"/>
    </source>
</evidence>
<dbReference type="AlphaFoldDB" id="A0A4V1Q2M3"/>
<evidence type="ECO:0000256" key="3">
    <source>
        <dbReference type="ARBA" id="ARBA00006958"/>
    </source>
</evidence>
<dbReference type="Pfam" id="PF13359">
    <property type="entry name" value="DDE_Tnp_4"/>
    <property type="match status" value="1"/>
</dbReference>
<dbReference type="EMBL" id="SDEE01000535">
    <property type="protein sequence ID" value="RXW15588.1"/>
    <property type="molecule type" value="Genomic_DNA"/>
</dbReference>
<comment type="similarity">
    <text evidence="3">Belongs to the HARBI1 family.</text>
</comment>
<dbReference type="GO" id="GO:0005634">
    <property type="term" value="C:nucleus"/>
    <property type="evidence" value="ECO:0007669"/>
    <property type="project" value="UniProtKB-SubCell"/>
</dbReference>
<evidence type="ECO:0000259" key="9">
    <source>
        <dbReference type="Pfam" id="PF13359"/>
    </source>
</evidence>
<gene>
    <name evidence="10" type="ORF">EST38_g10265</name>
</gene>
<evidence type="ECO:0000313" key="10">
    <source>
        <dbReference type="EMBL" id="RXW15588.1"/>
    </source>
</evidence>
<dbReference type="PANTHER" id="PTHR22930:SF85">
    <property type="entry name" value="GH03217P-RELATED"/>
    <property type="match status" value="1"/>
</dbReference>